<organism evidence="1 2">
    <name type="scientific">Leucogyrophana mollusca</name>
    <dbReference type="NCBI Taxonomy" id="85980"/>
    <lineage>
        <taxon>Eukaryota</taxon>
        <taxon>Fungi</taxon>
        <taxon>Dikarya</taxon>
        <taxon>Basidiomycota</taxon>
        <taxon>Agaricomycotina</taxon>
        <taxon>Agaricomycetes</taxon>
        <taxon>Agaricomycetidae</taxon>
        <taxon>Boletales</taxon>
        <taxon>Boletales incertae sedis</taxon>
        <taxon>Leucogyrophana</taxon>
    </lineage>
</organism>
<reference evidence="1" key="1">
    <citation type="journal article" date="2021" name="New Phytol.">
        <title>Evolutionary innovations through gain and loss of genes in the ectomycorrhizal Boletales.</title>
        <authorList>
            <person name="Wu G."/>
            <person name="Miyauchi S."/>
            <person name="Morin E."/>
            <person name="Kuo A."/>
            <person name="Drula E."/>
            <person name="Varga T."/>
            <person name="Kohler A."/>
            <person name="Feng B."/>
            <person name="Cao Y."/>
            <person name="Lipzen A."/>
            <person name="Daum C."/>
            <person name="Hundley H."/>
            <person name="Pangilinan J."/>
            <person name="Johnson J."/>
            <person name="Barry K."/>
            <person name="LaButti K."/>
            <person name="Ng V."/>
            <person name="Ahrendt S."/>
            <person name="Min B."/>
            <person name="Choi I.G."/>
            <person name="Park H."/>
            <person name="Plett J.M."/>
            <person name="Magnuson J."/>
            <person name="Spatafora J.W."/>
            <person name="Nagy L.G."/>
            <person name="Henrissat B."/>
            <person name="Grigoriev I.V."/>
            <person name="Yang Z.L."/>
            <person name="Xu J."/>
            <person name="Martin F.M."/>
        </authorList>
    </citation>
    <scope>NUCLEOTIDE SEQUENCE</scope>
    <source>
        <strain evidence="1">KUC20120723A-06</strain>
    </source>
</reference>
<evidence type="ECO:0000313" key="1">
    <source>
        <dbReference type="EMBL" id="KAH7925237.1"/>
    </source>
</evidence>
<proteinExistence type="predicted"/>
<dbReference type="EMBL" id="MU266406">
    <property type="protein sequence ID" value="KAH7925237.1"/>
    <property type="molecule type" value="Genomic_DNA"/>
</dbReference>
<sequence length="397" mass="44520">MRGVSMPTHQYARFAESYLQPRIVDQDEPSAAPDINILALTTRAYTRVVLRLRAQVESEARYMARLAAAETSPSRPATRNSHRQPVRSRASSRAPSPASSYSHSYSHGAGSHGVRRQVSPSEMVTFRSPLVRLHRAPLLRVFVPSPEGEWLSDQSVMECETELKRAGVMKLLRVGDVVWDIAVGDEGNAGRMIWDGSYLVDLDYKFSRMGELPPYFHNLAFSPSYFHRVLRTGVSGSGGGNPIVYVDLSPWGEELAANLQLLQDRARTETAHGALHNVVRWVHRTSFTIRPPSQLPHSHIHTRLHALRLPIPNVEGFFIDPGWYGTIIVEAEGTNEGLADLQERCGPGAFPPRAEALSSKIRGEKEKTNKRVFRILREKSRPGEIWIRPVSEKERVV</sequence>
<name>A0ACB8BHL0_9AGAM</name>
<accession>A0ACB8BHL0</accession>
<evidence type="ECO:0000313" key="2">
    <source>
        <dbReference type="Proteomes" id="UP000790709"/>
    </source>
</evidence>
<keyword evidence="2" id="KW-1185">Reference proteome</keyword>
<dbReference type="Proteomes" id="UP000790709">
    <property type="component" value="Unassembled WGS sequence"/>
</dbReference>
<protein>
    <submittedName>
        <fullName evidence="1">Uncharacterized protein</fullName>
    </submittedName>
</protein>
<gene>
    <name evidence="1" type="ORF">BV22DRAFT_1011655</name>
</gene>
<comment type="caution">
    <text evidence="1">The sequence shown here is derived from an EMBL/GenBank/DDBJ whole genome shotgun (WGS) entry which is preliminary data.</text>
</comment>